<keyword evidence="3" id="KW-1185">Reference proteome</keyword>
<dbReference type="CDD" id="cd05403">
    <property type="entry name" value="NT_KNTase_like"/>
    <property type="match status" value="1"/>
</dbReference>
<dbReference type="InterPro" id="IPR043519">
    <property type="entry name" value="NT_sf"/>
</dbReference>
<organism evidence="2 3">
    <name type="scientific">Vasconcelosia minhoensis LEGE 07310</name>
    <dbReference type="NCBI Taxonomy" id="915328"/>
    <lineage>
        <taxon>Bacteria</taxon>
        <taxon>Bacillati</taxon>
        <taxon>Cyanobacteriota</taxon>
        <taxon>Cyanophyceae</taxon>
        <taxon>Nodosilineales</taxon>
        <taxon>Cymatolegaceae</taxon>
        <taxon>Vasconcelosia</taxon>
        <taxon>Vasconcelosia minhoensis</taxon>
    </lineage>
</organism>
<proteinExistence type="predicted"/>
<evidence type="ECO:0000259" key="1">
    <source>
        <dbReference type="Pfam" id="PF18765"/>
    </source>
</evidence>
<dbReference type="AlphaFoldDB" id="A0A8J7ALY2"/>
<dbReference type="EMBL" id="JADEXG010000016">
    <property type="protein sequence ID" value="MBE9077415.1"/>
    <property type="molecule type" value="Genomic_DNA"/>
</dbReference>
<dbReference type="RefSeq" id="WP_193906204.1">
    <property type="nucleotide sequence ID" value="NZ_JADEXG010000016.1"/>
</dbReference>
<comment type="caution">
    <text evidence="2">The sequence shown here is derived from an EMBL/GenBank/DDBJ whole genome shotgun (WGS) entry which is preliminary data.</text>
</comment>
<dbReference type="Gene3D" id="3.30.460.10">
    <property type="entry name" value="Beta Polymerase, domain 2"/>
    <property type="match status" value="1"/>
</dbReference>
<dbReference type="Pfam" id="PF18765">
    <property type="entry name" value="Polbeta"/>
    <property type="match status" value="1"/>
</dbReference>
<protein>
    <submittedName>
        <fullName evidence="2">Nucleotidyltransferase domain-containing protein</fullName>
    </submittedName>
</protein>
<reference evidence="2" key="1">
    <citation type="submission" date="2020-10" db="EMBL/GenBank/DDBJ databases">
        <authorList>
            <person name="Castelo-Branco R."/>
            <person name="Eusebio N."/>
            <person name="Adriana R."/>
            <person name="Vieira A."/>
            <person name="Brugerolle De Fraissinette N."/>
            <person name="Rezende De Castro R."/>
            <person name="Schneider M.P."/>
            <person name="Vasconcelos V."/>
            <person name="Leao P.N."/>
        </authorList>
    </citation>
    <scope>NUCLEOTIDE SEQUENCE</scope>
    <source>
        <strain evidence="2">LEGE 07310</strain>
    </source>
</reference>
<name>A0A8J7ALY2_9CYAN</name>
<evidence type="ECO:0000313" key="3">
    <source>
        <dbReference type="Proteomes" id="UP000636505"/>
    </source>
</evidence>
<accession>A0A8J7ALY2</accession>
<dbReference type="InterPro" id="IPR041633">
    <property type="entry name" value="Polbeta"/>
</dbReference>
<gene>
    <name evidence="2" type="ORF">IQ241_08905</name>
</gene>
<dbReference type="SUPFAM" id="SSF81301">
    <property type="entry name" value="Nucleotidyltransferase"/>
    <property type="match status" value="1"/>
</dbReference>
<evidence type="ECO:0000313" key="2">
    <source>
        <dbReference type="EMBL" id="MBE9077415.1"/>
    </source>
</evidence>
<sequence length="114" mass="12680">MPTEEPSTRSGLFGLTAQTIEKIVAVFKRHPAIEKALLYGSRAKGNYRQGSDIDLTLAGDELTHAELNRVNIELDDLLLPYKIDLSLLSHIDSPDLIEHINRVGAIFYQNQPAP</sequence>
<feature type="domain" description="Polymerase beta nucleotidyltransferase" evidence="1">
    <location>
        <begin position="21"/>
        <end position="111"/>
    </location>
</feature>
<dbReference type="Proteomes" id="UP000636505">
    <property type="component" value="Unassembled WGS sequence"/>
</dbReference>